<dbReference type="Gene3D" id="3.30.565.10">
    <property type="entry name" value="Histidine kinase-like ATPase, C-terminal domain"/>
    <property type="match status" value="1"/>
</dbReference>
<sequence>MDISAQLKRKRLLLLTVIILFISIVSGLNTSRFWIQPYFKNDHMHASAGVLELHSPLNNTDIVPLAGQWRFYPDEVKQPADIDWSEPARKLLTIPDGGWDKQMSSAFGKGTYAIEIRLADSQPMLGLKTFSIRMAHRLYVNGELAGRGGIMSDEGQYQSENYPYRSYVSLGDSRVVQIVIQVENNLYGRSGGIVAPIVIGTPHAIDYTSNITAGFDMLRALSYLLGGIMFICFYIMWPSRNYPLYAGLHLLGLALYVLTHSEKLLNQWIPSMPFDMFIVVQMVSVLLSAYTITMYVHRLFPSRFGVYLVKAMRIACVGFILLNMMLPYAVLSQYELAIGAPLLIGYLFAVWRFGAAMTLKQDNAVICLLSALHLVILYINSFLNVNGWLPNSAFAPWDAITFMILQLLLIGKRFANLSERTEELSRKIIEVNEAKQLFIRQNAFQLQAPLHKADKLIEIAIQQSSLPMMSEQSRQLETARMLINQQLDHVHDLVDLTELREGKSAMLSPVLVKESLQSVFRHLKAMPECEGVHFDPDIPLAFPVALGDESRFRHVIRKLIIASVQPGALVRADGLVLPDKEVCLELHISGAALSKEQAAEMMALEVDQKESFTSRTMHLIMAFQWMKQLGGELAVKQETAEDELVFELTLGSIRPALRSWKRGDGRPKNVASGTIRDGEHDHGSIMLISTDLVNLDIVSAILSGQGYDMVHCTSGHAALEYVKEQPLLDLIICDQLVSGMSGIELCAEIRKSYSSAVLPFLLIVSPLEPQERLAAFRADVNDIVVYPYEASELIGRVGNMVSMKHSMETSLQMEQAFLQAQIKPHFLYNAMNSILSLSYSDVEKARQVIFDLSDYLRFSFDFTNTRHSVPLSQELELVQAYLNIESVRYGNRLRYELDCDERIGVQIPPLTLQPIVENAVRHGIAPVPEGGNIRVVIRKSEDKVIAIISDNGIGMDKQRLAIIQEDEMMAGHVGLLNIRKRLNRLSATMTIESEPGAGTTTTLIFPARREIEV</sequence>
<keyword evidence="2" id="KW-0547">Nucleotide-binding</keyword>
<dbReference type="SUPFAM" id="SSF52172">
    <property type="entry name" value="CheY-like"/>
    <property type="match status" value="1"/>
</dbReference>
<feature type="transmembrane region" description="Helical" evidence="7">
    <location>
        <begin position="365"/>
        <end position="382"/>
    </location>
</feature>
<keyword evidence="7" id="KW-0812">Transmembrane</keyword>
<keyword evidence="5" id="KW-0902">Two-component regulatory system</keyword>
<dbReference type="InterPro" id="IPR001789">
    <property type="entry name" value="Sig_transdc_resp-reg_receiver"/>
</dbReference>
<keyword evidence="1" id="KW-0808">Transferase</keyword>
<keyword evidence="6" id="KW-0597">Phosphoprotein</keyword>
<evidence type="ECO:0000256" key="1">
    <source>
        <dbReference type="ARBA" id="ARBA00022679"/>
    </source>
</evidence>
<dbReference type="PROSITE" id="PS50109">
    <property type="entry name" value="HIS_KIN"/>
    <property type="match status" value="1"/>
</dbReference>
<dbReference type="EMBL" id="JAELUP010000024">
    <property type="protein sequence ID" value="MBJ6361362.1"/>
    <property type="molecule type" value="Genomic_DNA"/>
</dbReference>
<dbReference type="Pfam" id="PF06580">
    <property type="entry name" value="His_kinase"/>
    <property type="match status" value="1"/>
</dbReference>
<feature type="modified residue" description="4-aspartylphosphate" evidence="6">
    <location>
        <position position="734"/>
    </location>
</feature>
<evidence type="ECO:0000259" key="8">
    <source>
        <dbReference type="PROSITE" id="PS50109"/>
    </source>
</evidence>
<protein>
    <submittedName>
        <fullName evidence="10">Histidine kinase</fullName>
    </submittedName>
</protein>
<dbReference type="RefSeq" id="WP_199018907.1">
    <property type="nucleotide sequence ID" value="NZ_JAELUP010000024.1"/>
</dbReference>
<dbReference type="GO" id="GO:0005524">
    <property type="term" value="F:ATP binding"/>
    <property type="evidence" value="ECO:0007669"/>
    <property type="project" value="UniProtKB-KW"/>
</dbReference>
<feature type="transmembrane region" description="Helical" evidence="7">
    <location>
        <begin position="336"/>
        <end position="353"/>
    </location>
</feature>
<dbReference type="GO" id="GO:0000155">
    <property type="term" value="F:phosphorelay sensor kinase activity"/>
    <property type="evidence" value="ECO:0007669"/>
    <property type="project" value="InterPro"/>
</dbReference>
<dbReference type="InterPro" id="IPR010559">
    <property type="entry name" value="Sig_transdc_His_kin_internal"/>
</dbReference>
<dbReference type="Proteomes" id="UP000640274">
    <property type="component" value="Unassembled WGS sequence"/>
</dbReference>
<dbReference type="SUPFAM" id="SSF49785">
    <property type="entry name" value="Galactose-binding domain-like"/>
    <property type="match status" value="1"/>
</dbReference>
<feature type="domain" description="Histidine kinase" evidence="8">
    <location>
        <begin position="802"/>
        <end position="1009"/>
    </location>
</feature>
<keyword evidence="7" id="KW-1133">Transmembrane helix</keyword>
<keyword evidence="4" id="KW-0067">ATP-binding</keyword>
<dbReference type="SMART" id="SM00387">
    <property type="entry name" value="HATPase_c"/>
    <property type="match status" value="1"/>
</dbReference>
<feature type="transmembrane region" description="Helical" evidence="7">
    <location>
        <begin position="278"/>
        <end position="296"/>
    </location>
</feature>
<feature type="domain" description="Response regulatory" evidence="9">
    <location>
        <begin position="684"/>
        <end position="801"/>
    </location>
</feature>
<dbReference type="PANTHER" id="PTHR34220:SF7">
    <property type="entry name" value="SENSOR HISTIDINE KINASE YPDA"/>
    <property type="match status" value="1"/>
</dbReference>
<dbReference type="Gene3D" id="2.60.120.260">
    <property type="entry name" value="Galactose-binding domain-like"/>
    <property type="match status" value="1"/>
</dbReference>
<dbReference type="PROSITE" id="PS50110">
    <property type="entry name" value="RESPONSE_REGULATORY"/>
    <property type="match status" value="1"/>
</dbReference>
<feature type="transmembrane region" description="Helical" evidence="7">
    <location>
        <begin position="217"/>
        <end position="235"/>
    </location>
</feature>
<evidence type="ECO:0000259" key="9">
    <source>
        <dbReference type="PROSITE" id="PS50110"/>
    </source>
</evidence>
<dbReference type="SMART" id="SM00448">
    <property type="entry name" value="REC"/>
    <property type="match status" value="1"/>
</dbReference>
<feature type="transmembrane region" description="Helical" evidence="7">
    <location>
        <begin position="242"/>
        <end position="258"/>
    </location>
</feature>
<dbReference type="InterPro" id="IPR036890">
    <property type="entry name" value="HATPase_C_sf"/>
</dbReference>
<keyword evidence="3 10" id="KW-0418">Kinase</keyword>
<keyword evidence="7" id="KW-0472">Membrane</keyword>
<keyword evidence="11" id="KW-1185">Reference proteome</keyword>
<evidence type="ECO:0000256" key="5">
    <source>
        <dbReference type="ARBA" id="ARBA00023012"/>
    </source>
</evidence>
<dbReference type="GO" id="GO:0016020">
    <property type="term" value="C:membrane"/>
    <property type="evidence" value="ECO:0007669"/>
    <property type="project" value="InterPro"/>
</dbReference>
<evidence type="ECO:0000313" key="11">
    <source>
        <dbReference type="Proteomes" id="UP000640274"/>
    </source>
</evidence>
<dbReference type="InterPro" id="IPR011006">
    <property type="entry name" value="CheY-like_superfamily"/>
</dbReference>
<proteinExistence type="predicted"/>
<evidence type="ECO:0000256" key="6">
    <source>
        <dbReference type="PROSITE-ProRule" id="PRU00169"/>
    </source>
</evidence>
<reference evidence="10" key="1">
    <citation type="submission" date="2020-12" db="EMBL/GenBank/DDBJ databases">
        <authorList>
            <person name="Huq M.A."/>
        </authorList>
    </citation>
    <scope>NUCLEOTIDE SEQUENCE</scope>
    <source>
        <strain evidence="10">MAHUQ-46</strain>
    </source>
</reference>
<evidence type="ECO:0000256" key="4">
    <source>
        <dbReference type="ARBA" id="ARBA00022840"/>
    </source>
</evidence>
<evidence type="ECO:0000256" key="3">
    <source>
        <dbReference type="ARBA" id="ARBA00022777"/>
    </source>
</evidence>
<dbReference type="InterPro" id="IPR008979">
    <property type="entry name" value="Galactose-bd-like_sf"/>
</dbReference>
<evidence type="ECO:0000256" key="7">
    <source>
        <dbReference type="SAM" id="Phobius"/>
    </source>
</evidence>
<dbReference type="InterPro" id="IPR005467">
    <property type="entry name" value="His_kinase_dom"/>
</dbReference>
<comment type="caution">
    <text evidence="10">The sequence shown here is derived from an EMBL/GenBank/DDBJ whole genome shotgun (WGS) entry which is preliminary data.</text>
</comment>
<feature type="transmembrane region" description="Helical" evidence="7">
    <location>
        <begin position="308"/>
        <end position="330"/>
    </location>
</feature>
<name>A0A934MUR5_9BACL</name>
<dbReference type="InterPro" id="IPR050640">
    <property type="entry name" value="Bact_2-comp_sensor_kinase"/>
</dbReference>
<dbReference type="SUPFAM" id="SSF55874">
    <property type="entry name" value="ATPase domain of HSP90 chaperone/DNA topoisomerase II/histidine kinase"/>
    <property type="match status" value="1"/>
</dbReference>
<dbReference type="Pfam" id="PF00072">
    <property type="entry name" value="Response_reg"/>
    <property type="match status" value="1"/>
</dbReference>
<dbReference type="PANTHER" id="PTHR34220">
    <property type="entry name" value="SENSOR HISTIDINE KINASE YPDA"/>
    <property type="match status" value="1"/>
</dbReference>
<evidence type="ECO:0000256" key="2">
    <source>
        <dbReference type="ARBA" id="ARBA00022741"/>
    </source>
</evidence>
<dbReference type="AlphaFoldDB" id="A0A934MUR5"/>
<evidence type="ECO:0000313" key="10">
    <source>
        <dbReference type="EMBL" id="MBJ6361362.1"/>
    </source>
</evidence>
<accession>A0A934MUR5</accession>
<organism evidence="10 11">
    <name type="scientific">Paenibacillus roseus</name>
    <dbReference type="NCBI Taxonomy" id="2798579"/>
    <lineage>
        <taxon>Bacteria</taxon>
        <taxon>Bacillati</taxon>
        <taxon>Bacillota</taxon>
        <taxon>Bacilli</taxon>
        <taxon>Bacillales</taxon>
        <taxon>Paenibacillaceae</taxon>
        <taxon>Paenibacillus</taxon>
    </lineage>
</organism>
<dbReference type="InterPro" id="IPR003594">
    <property type="entry name" value="HATPase_dom"/>
</dbReference>
<dbReference type="Pfam" id="PF02518">
    <property type="entry name" value="HATPase_c"/>
    <property type="match status" value="1"/>
</dbReference>
<gene>
    <name evidence="10" type="ORF">JFN88_08595</name>
</gene>
<dbReference type="Gene3D" id="3.40.50.2300">
    <property type="match status" value="1"/>
</dbReference>